<dbReference type="Gene3D" id="3.10.450.50">
    <property type="match status" value="1"/>
</dbReference>
<dbReference type="InterPro" id="IPR032710">
    <property type="entry name" value="NTF2-like_dom_sf"/>
</dbReference>
<evidence type="ECO:0000313" key="2">
    <source>
        <dbReference type="EMBL" id="WTY37301.1"/>
    </source>
</evidence>
<accession>A0ABZ1NC04</accession>
<dbReference type="InterPro" id="IPR037401">
    <property type="entry name" value="SnoaL-like"/>
</dbReference>
<sequence length="136" mass="14847">MPESPVQLVERLLAVLPSRDAAAFTAGFATDAAFEMPFAPPGVPTRIEGRAAIHAALEQRWTATSAVRLHAIHPRIYATDDPEIVVVENEVEVTRPGAERTRVRSSVNVIQVRDGEVVLFRDYIDSARFQAAALNG</sequence>
<dbReference type="SUPFAM" id="SSF54427">
    <property type="entry name" value="NTF2-like"/>
    <property type="match status" value="1"/>
</dbReference>
<organism evidence="2 3">
    <name type="scientific">Nocardia salmonicida</name>
    <dbReference type="NCBI Taxonomy" id="53431"/>
    <lineage>
        <taxon>Bacteria</taxon>
        <taxon>Bacillati</taxon>
        <taxon>Actinomycetota</taxon>
        <taxon>Actinomycetes</taxon>
        <taxon>Mycobacteriales</taxon>
        <taxon>Nocardiaceae</taxon>
        <taxon>Nocardia</taxon>
    </lineage>
</organism>
<dbReference type="Proteomes" id="UP001621418">
    <property type="component" value="Chromosome"/>
</dbReference>
<reference evidence="2 3" key="1">
    <citation type="submission" date="2022-10" db="EMBL/GenBank/DDBJ databases">
        <title>The complete genomes of actinobacterial strains from the NBC collection.</title>
        <authorList>
            <person name="Joergensen T.S."/>
            <person name="Alvarez Arevalo M."/>
            <person name="Sterndorff E.B."/>
            <person name="Faurdal D."/>
            <person name="Vuksanovic O."/>
            <person name="Mourched A.-S."/>
            <person name="Charusanti P."/>
            <person name="Shaw S."/>
            <person name="Blin K."/>
            <person name="Weber T."/>
        </authorList>
    </citation>
    <scope>NUCLEOTIDE SEQUENCE [LARGE SCALE GENOMIC DNA]</scope>
    <source>
        <strain evidence="2 3">NBC_01413</strain>
    </source>
</reference>
<keyword evidence="3" id="KW-1185">Reference proteome</keyword>
<name>A0ABZ1NC04_9NOCA</name>
<dbReference type="RefSeq" id="WP_328658627.1">
    <property type="nucleotide sequence ID" value="NZ_CP108014.1"/>
</dbReference>
<dbReference type="Pfam" id="PF12680">
    <property type="entry name" value="SnoaL_2"/>
    <property type="match status" value="1"/>
</dbReference>
<evidence type="ECO:0000259" key="1">
    <source>
        <dbReference type="Pfam" id="PF12680"/>
    </source>
</evidence>
<evidence type="ECO:0000313" key="3">
    <source>
        <dbReference type="Proteomes" id="UP001621418"/>
    </source>
</evidence>
<dbReference type="GeneID" id="91380397"/>
<protein>
    <submittedName>
        <fullName evidence="2">Nuclear transport factor 2 family protein</fullName>
    </submittedName>
</protein>
<gene>
    <name evidence="2" type="ORF">OG308_05395</name>
</gene>
<dbReference type="EMBL" id="CP109527">
    <property type="protein sequence ID" value="WTY37301.1"/>
    <property type="molecule type" value="Genomic_DNA"/>
</dbReference>
<proteinExistence type="predicted"/>
<feature type="domain" description="SnoaL-like" evidence="1">
    <location>
        <begin position="9"/>
        <end position="118"/>
    </location>
</feature>